<organism evidence="2 3">
    <name type="scientific">Striga asiatica</name>
    <name type="common">Asiatic witchweed</name>
    <name type="synonym">Buchnera asiatica</name>
    <dbReference type="NCBI Taxonomy" id="4170"/>
    <lineage>
        <taxon>Eukaryota</taxon>
        <taxon>Viridiplantae</taxon>
        <taxon>Streptophyta</taxon>
        <taxon>Embryophyta</taxon>
        <taxon>Tracheophyta</taxon>
        <taxon>Spermatophyta</taxon>
        <taxon>Magnoliopsida</taxon>
        <taxon>eudicotyledons</taxon>
        <taxon>Gunneridae</taxon>
        <taxon>Pentapetalae</taxon>
        <taxon>asterids</taxon>
        <taxon>lamiids</taxon>
        <taxon>Lamiales</taxon>
        <taxon>Orobanchaceae</taxon>
        <taxon>Buchnereae</taxon>
        <taxon>Striga</taxon>
    </lineage>
</organism>
<feature type="compositionally biased region" description="Basic residues" evidence="1">
    <location>
        <begin position="607"/>
        <end position="616"/>
    </location>
</feature>
<feature type="region of interest" description="Disordered" evidence="1">
    <location>
        <begin position="594"/>
        <end position="644"/>
    </location>
</feature>
<dbReference type="OrthoDB" id="926692at2759"/>
<dbReference type="InterPro" id="IPR036875">
    <property type="entry name" value="Znf_CCHC_sf"/>
</dbReference>
<evidence type="ECO:0000313" key="3">
    <source>
        <dbReference type="Proteomes" id="UP000325081"/>
    </source>
</evidence>
<feature type="compositionally biased region" description="Basic residues" evidence="1">
    <location>
        <begin position="560"/>
        <end position="574"/>
    </location>
</feature>
<dbReference type="GO" id="GO:0003676">
    <property type="term" value="F:nucleic acid binding"/>
    <property type="evidence" value="ECO:0007669"/>
    <property type="project" value="InterPro"/>
</dbReference>
<feature type="region of interest" description="Disordered" evidence="1">
    <location>
        <begin position="538"/>
        <end position="574"/>
    </location>
</feature>
<proteinExistence type="predicted"/>
<comment type="caution">
    <text evidence="2">The sequence shown here is derived from an EMBL/GenBank/DDBJ whole genome shotgun (WGS) entry which is preliminary data.</text>
</comment>
<dbReference type="Proteomes" id="UP000325081">
    <property type="component" value="Unassembled WGS sequence"/>
</dbReference>
<keyword evidence="3" id="KW-1185">Reference proteome</keyword>
<dbReference type="GO" id="GO:0008270">
    <property type="term" value="F:zinc ion binding"/>
    <property type="evidence" value="ECO:0007669"/>
    <property type="project" value="InterPro"/>
</dbReference>
<dbReference type="SUPFAM" id="SSF57756">
    <property type="entry name" value="Retrovirus zinc finger-like domains"/>
    <property type="match status" value="1"/>
</dbReference>
<protein>
    <submittedName>
        <fullName evidence="2">Spc97 / Spc98 family of spindle pole body (SBP)component</fullName>
    </submittedName>
</protein>
<accession>A0A5A7PQ67</accession>
<dbReference type="EMBL" id="BKCP01004960">
    <property type="protein sequence ID" value="GER34796.1"/>
    <property type="molecule type" value="Genomic_DNA"/>
</dbReference>
<evidence type="ECO:0000313" key="2">
    <source>
        <dbReference type="EMBL" id="GER34796.1"/>
    </source>
</evidence>
<name>A0A5A7PQ67_STRAF</name>
<dbReference type="AlphaFoldDB" id="A0A5A7PQ67"/>
<sequence length="644" mass="73818">MASNRVKVLLHYGGLFSGGSYLGGVAELMRMNYGRQMYSEVVCRAQAILKANPCNFEYILWTVFDGMERPVKMKIESNDDILEQIEVQGNLNIYLDSAFSHKAPYSYQAGPSSFTFTHTGYPRDADDPTAGCSNQPGHSRDDDNNDDQTNTHNDDSSDEDKEVNEKQMFKLFRAWYCEHIEELRLITDHIKAESLAYKNPGSTRQSDIEQRMWSLHMTPTTTRSDRQPIHLPLNNLELSLGSVFLSKDELICAIQLYHLQQKVECRTPKSCTSRLTSIYRQIPRRYVHGELLSKCGRSMVCRSATTCPSEQDTVFLKNFMGVIKNHGGGFPVTCTCCGFVIQVQLLNCDGMARKNTRALCLLQPHWTGITKSFPSQLALVLDIFYKVAYCYRREDFFRYLSAIQSQKLEAFRKLTNEIPFEQQTPMGQDVTRLLVVGCVRATIEKWFAVRRASAEGRNHPLTQWTQLRLDPLFKKDLLPCLHASTAIREAGLDIMDFVNDHYKTYSVAKMYQSTINPVLHPDEWHLPPKIMRIKVIPLNDPKQAGRPQTQRYSAGEGSSRRVRRQQMCSRRRVTGHNRAKYPLYDGDNDFFFLNEEGQNAPTPHPRTTSRRPRRCRTCKETGHKSSSCPSRPFHDNLDEDGDVM</sequence>
<evidence type="ECO:0000256" key="1">
    <source>
        <dbReference type="SAM" id="MobiDB-lite"/>
    </source>
</evidence>
<gene>
    <name evidence="2" type="ORF">STAS_11049</name>
</gene>
<reference evidence="3" key="1">
    <citation type="journal article" date="2019" name="Curr. Biol.">
        <title>Genome Sequence of Striga asiatica Provides Insight into the Evolution of Plant Parasitism.</title>
        <authorList>
            <person name="Yoshida S."/>
            <person name="Kim S."/>
            <person name="Wafula E.K."/>
            <person name="Tanskanen J."/>
            <person name="Kim Y.M."/>
            <person name="Honaas L."/>
            <person name="Yang Z."/>
            <person name="Spallek T."/>
            <person name="Conn C.E."/>
            <person name="Ichihashi Y."/>
            <person name="Cheong K."/>
            <person name="Cui S."/>
            <person name="Der J.P."/>
            <person name="Gundlach H."/>
            <person name="Jiao Y."/>
            <person name="Hori C."/>
            <person name="Ishida J.K."/>
            <person name="Kasahara H."/>
            <person name="Kiba T."/>
            <person name="Kim M.S."/>
            <person name="Koo N."/>
            <person name="Laohavisit A."/>
            <person name="Lee Y.H."/>
            <person name="Lumba S."/>
            <person name="McCourt P."/>
            <person name="Mortimer J.C."/>
            <person name="Mutuku J.M."/>
            <person name="Nomura T."/>
            <person name="Sasaki-Sekimoto Y."/>
            <person name="Seto Y."/>
            <person name="Wang Y."/>
            <person name="Wakatake T."/>
            <person name="Sakakibara H."/>
            <person name="Demura T."/>
            <person name="Yamaguchi S."/>
            <person name="Yoneyama K."/>
            <person name="Manabe R.I."/>
            <person name="Nelson D.C."/>
            <person name="Schulman A.H."/>
            <person name="Timko M.P."/>
            <person name="dePamphilis C.W."/>
            <person name="Choi D."/>
            <person name="Shirasu K."/>
        </authorList>
    </citation>
    <scope>NUCLEOTIDE SEQUENCE [LARGE SCALE GENOMIC DNA]</scope>
    <source>
        <strain evidence="3">cv. UVA1</strain>
    </source>
</reference>
<feature type="region of interest" description="Disordered" evidence="1">
    <location>
        <begin position="118"/>
        <end position="162"/>
    </location>
</feature>